<accession>A0ABP7DI25</accession>
<comment type="caution">
    <text evidence="1">The sequence shown here is derived from an EMBL/GenBank/DDBJ whole genome shotgun (WGS) entry which is preliminary data.</text>
</comment>
<name>A0ABP7DI25_9ACTN</name>
<gene>
    <name evidence="1" type="ORF">GCM10022224_082860</name>
</gene>
<evidence type="ECO:0008006" key="3">
    <source>
        <dbReference type="Google" id="ProtNLM"/>
    </source>
</evidence>
<protein>
    <recommendedName>
        <fullName evidence="3">8-oxo-dGTP diphosphatase</fullName>
    </recommendedName>
</protein>
<dbReference type="RefSeq" id="WP_344891508.1">
    <property type="nucleotide sequence ID" value="NZ_BAAAZP010000185.1"/>
</dbReference>
<proteinExistence type="predicted"/>
<sequence>MGEPTNAEPGKCEKIDWFGLDDLPDDVVTYIRAGIDAYRRNQAFSLEGWQEQRSTVP</sequence>
<reference evidence="2" key="1">
    <citation type="journal article" date="2019" name="Int. J. Syst. Evol. Microbiol.">
        <title>The Global Catalogue of Microorganisms (GCM) 10K type strain sequencing project: providing services to taxonomists for standard genome sequencing and annotation.</title>
        <authorList>
            <consortium name="The Broad Institute Genomics Platform"/>
            <consortium name="The Broad Institute Genome Sequencing Center for Infectious Disease"/>
            <person name="Wu L."/>
            <person name="Ma J."/>
        </authorList>
    </citation>
    <scope>NUCLEOTIDE SEQUENCE [LARGE SCALE GENOMIC DNA]</scope>
    <source>
        <strain evidence="2">JCM 16904</strain>
    </source>
</reference>
<keyword evidence="2" id="KW-1185">Reference proteome</keyword>
<evidence type="ECO:0000313" key="2">
    <source>
        <dbReference type="Proteomes" id="UP001500902"/>
    </source>
</evidence>
<dbReference type="Proteomes" id="UP001500902">
    <property type="component" value="Unassembled WGS sequence"/>
</dbReference>
<organism evidence="1 2">
    <name type="scientific">Nonomuraea antimicrobica</name>
    <dbReference type="NCBI Taxonomy" id="561173"/>
    <lineage>
        <taxon>Bacteria</taxon>
        <taxon>Bacillati</taxon>
        <taxon>Actinomycetota</taxon>
        <taxon>Actinomycetes</taxon>
        <taxon>Streptosporangiales</taxon>
        <taxon>Streptosporangiaceae</taxon>
        <taxon>Nonomuraea</taxon>
    </lineage>
</organism>
<evidence type="ECO:0000313" key="1">
    <source>
        <dbReference type="EMBL" id="GAA3704899.1"/>
    </source>
</evidence>
<dbReference type="EMBL" id="BAAAZP010000185">
    <property type="protein sequence ID" value="GAA3704899.1"/>
    <property type="molecule type" value="Genomic_DNA"/>
</dbReference>